<dbReference type="Proteomes" id="UP001501578">
    <property type="component" value="Unassembled WGS sequence"/>
</dbReference>
<reference evidence="9 10" key="1">
    <citation type="journal article" date="2019" name="Int. J. Syst. Evol. Microbiol.">
        <title>The Global Catalogue of Microorganisms (GCM) 10K type strain sequencing project: providing services to taxonomists for standard genome sequencing and annotation.</title>
        <authorList>
            <consortium name="The Broad Institute Genomics Platform"/>
            <consortium name="The Broad Institute Genome Sequencing Center for Infectious Disease"/>
            <person name="Wu L."/>
            <person name="Ma J."/>
        </authorList>
    </citation>
    <scope>NUCLEOTIDE SEQUENCE [LARGE SCALE GENOMIC DNA]</scope>
    <source>
        <strain evidence="9 10">JCM 11136</strain>
    </source>
</reference>
<gene>
    <name evidence="9" type="ORF">GCM10009560_75690</name>
</gene>
<comment type="catalytic activity">
    <reaction evidence="6">
        <text>a 6-O-methyl-2'-deoxyguanosine in DNA + L-cysteinyl-[protein] = S-methyl-L-cysteinyl-[protein] + a 2'-deoxyguanosine in DNA</text>
        <dbReference type="Rhea" id="RHEA:24000"/>
        <dbReference type="Rhea" id="RHEA-COMP:10131"/>
        <dbReference type="Rhea" id="RHEA-COMP:10132"/>
        <dbReference type="Rhea" id="RHEA-COMP:11367"/>
        <dbReference type="Rhea" id="RHEA-COMP:11368"/>
        <dbReference type="ChEBI" id="CHEBI:29950"/>
        <dbReference type="ChEBI" id="CHEBI:82612"/>
        <dbReference type="ChEBI" id="CHEBI:85445"/>
        <dbReference type="ChEBI" id="CHEBI:85448"/>
        <dbReference type="EC" id="2.1.1.63"/>
    </reaction>
</comment>
<keyword evidence="3" id="KW-0808">Transferase</keyword>
<organism evidence="9 10">
    <name type="scientific">Nonomuraea longicatena</name>
    <dbReference type="NCBI Taxonomy" id="83682"/>
    <lineage>
        <taxon>Bacteria</taxon>
        <taxon>Bacillati</taxon>
        <taxon>Actinomycetota</taxon>
        <taxon>Actinomycetes</taxon>
        <taxon>Streptosporangiales</taxon>
        <taxon>Streptosporangiaceae</taxon>
        <taxon>Nonomuraea</taxon>
    </lineage>
</organism>
<feature type="domain" description="Methylated-DNA-[protein]-cysteine S-methyltransferase DNA binding" evidence="7">
    <location>
        <begin position="105"/>
        <end position="184"/>
    </location>
</feature>
<evidence type="ECO:0000256" key="5">
    <source>
        <dbReference type="ARBA" id="ARBA00023204"/>
    </source>
</evidence>
<dbReference type="NCBIfam" id="TIGR00589">
    <property type="entry name" value="ogt"/>
    <property type="match status" value="1"/>
</dbReference>
<dbReference type="SUPFAM" id="SSF53155">
    <property type="entry name" value="Methylated DNA-protein cysteine methyltransferase domain"/>
    <property type="match status" value="1"/>
</dbReference>
<dbReference type="RefSeq" id="WP_343955145.1">
    <property type="nucleotide sequence ID" value="NZ_BAAAHQ010000056.1"/>
</dbReference>
<name>A0ABN1R7S1_9ACTN</name>
<keyword evidence="4" id="KW-0227">DNA damage</keyword>
<dbReference type="SUPFAM" id="SSF46767">
    <property type="entry name" value="Methylated DNA-protein cysteine methyltransferase, C-terminal domain"/>
    <property type="match status" value="1"/>
</dbReference>
<dbReference type="InterPro" id="IPR036631">
    <property type="entry name" value="MGMT_N_sf"/>
</dbReference>
<evidence type="ECO:0000256" key="4">
    <source>
        <dbReference type="ARBA" id="ARBA00022763"/>
    </source>
</evidence>
<keyword evidence="10" id="KW-1185">Reference proteome</keyword>
<dbReference type="Gene3D" id="3.30.160.70">
    <property type="entry name" value="Methylated DNA-protein cysteine methyltransferase domain"/>
    <property type="match status" value="1"/>
</dbReference>
<comment type="catalytic activity">
    <reaction evidence="1">
        <text>a 4-O-methyl-thymidine in DNA + L-cysteinyl-[protein] = a thymidine in DNA + S-methyl-L-cysteinyl-[protein]</text>
        <dbReference type="Rhea" id="RHEA:53428"/>
        <dbReference type="Rhea" id="RHEA-COMP:10131"/>
        <dbReference type="Rhea" id="RHEA-COMP:10132"/>
        <dbReference type="Rhea" id="RHEA-COMP:13555"/>
        <dbReference type="Rhea" id="RHEA-COMP:13556"/>
        <dbReference type="ChEBI" id="CHEBI:29950"/>
        <dbReference type="ChEBI" id="CHEBI:82612"/>
        <dbReference type="ChEBI" id="CHEBI:137386"/>
        <dbReference type="ChEBI" id="CHEBI:137387"/>
        <dbReference type="EC" id="2.1.1.63"/>
    </reaction>
</comment>
<evidence type="ECO:0000256" key="1">
    <source>
        <dbReference type="ARBA" id="ARBA00001286"/>
    </source>
</evidence>
<dbReference type="Pfam" id="PF01035">
    <property type="entry name" value="DNA_binding_1"/>
    <property type="match status" value="1"/>
</dbReference>
<evidence type="ECO:0000313" key="9">
    <source>
        <dbReference type="EMBL" id="GAA0953148.1"/>
    </source>
</evidence>
<dbReference type="EMBL" id="BAAAHQ010000056">
    <property type="protein sequence ID" value="GAA0953148.1"/>
    <property type="molecule type" value="Genomic_DNA"/>
</dbReference>
<dbReference type="Pfam" id="PF02870">
    <property type="entry name" value="Methyltransf_1N"/>
    <property type="match status" value="1"/>
</dbReference>
<comment type="caution">
    <text evidence="9">The sequence shown here is derived from an EMBL/GenBank/DDBJ whole genome shotgun (WGS) entry which is preliminary data.</text>
</comment>
<protein>
    <submittedName>
        <fullName evidence="9">Methylated-DNA--[protein]-cysteine S-methyltransferase</fullName>
    </submittedName>
</protein>
<keyword evidence="5" id="KW-0234">DNA repair</keyword>
<dbReference type="Gene3D" id="1.10.10.10">
    <property type="entry name" value="Winged helix-like DNA-binding domain superfamily/Winged helix DNA-binding domain"/>
    <property type="match status" value="1"/>
</dbReference>
<dbReference type="InterPro" id="IPR001497">
    <property type="entry name" value="MethylDNA_cys_MeTrfase_AS"/>
</dbReference>
<dbReference type="PANTHER" id="PTHR10815:SF5">
    <property type="entry name" value="METHYLATED-DNA--PROTEIN-CYSTEINE METHYLTRANSFERASE"/>
    <property type="match status" value="1"/>
</dbReference>
<feature type="domain" description="Methylguanine DNA methyltransferase ribonuclease-like" evidence="8">
    <location>
        <begin position="27"/>
        <end position="100"/>
    </location>
</feature>
<evidence type="ECO:0000259" key="8">
    <source>
        <dbReference type="Pfam" id="PF02870"/>
    </source>
</evidence>
<evidence type="ECO:0000256" key="3">
    <source>
        <dbReference type="ARBA" id="ARBA00022679"/>
    </source>
</evidence>
<accession>A0ABN1R7S1</accession>
<sequence>MSSGDLDALLRVTSATYQGQSPPDIAFGTYDGAVGRLVLAVTGRGVVACSFGDENTVFERVVRQVGSFIGPDASRLDPVRRELDAYFSGRLRTFTTPVDLALATPFARTVLQKMMAVPYATTTTYGEIAERIGRPRAMRAVGNALAENPVCVIVPCHRIVQSDGGLGDYAGGPAAKQRLLTVENRAENRPENRASGRR</sequence>
<dbReference type="InterPro" id="IPR036217">
    <property type="entry name" value="MethylDNA_cys_MeTrfase_DNAb"/>
</dbReference>
<dbReference type="InterPro" id="IPR036388">
    <property type="entry name" value="WH-like_DNA-bd_sf"/>
</dbReference>
<dbReference type="PANTHER" id="PTHR10815">
    <property type="entry name" value="METHYLATED-DNA--PROTEIN-CYSTEINE METHYLTRANSFERASE"/>
    <property type="match status" value="1"/>
</dbReference>
<dbReference type="InterPro" id="IPR014048">
    <property type="entry name" value="MethylDNA_cys_MeTrfase_DNA-bd"/>
</dbReference>
<evidence type="ECO:0000313" key="10">
    <source>
        <dbReference type="Proteomes" id="UP001501578"/>
    </source>
</evidence>
<evidence type="ECO:0000256" key="2">
    <source>
        <dbReference type="ARBA" id="ARBA00022603"/>
    </source>
</evidence>
<dbReference type="CDD" id="cd06445">
    <property type="entry name" value="ATase"/>
    <property type="match status" value="1"/>
</dbReference>
<dbReference type="InterPro" id="IPR008332">
    <property type="entry name" value="MethylG_MeTrfase_N"/>
</dbReference>
<evidence type="ECO:0000256" key="6">
    <source>
        <dbReference type="ARBA" id="ARBA00049348"/>
    </source>
</evidence>
<keyword evidence="2" id="KW-0489">Methyltransferase</keyword>
<proteinExistence type="predicted"/>
<evidence type="ECO:0000259" key="7">
    <source>
        <dbReference type="Pfam" id="PF01035"/>
    </source>
</evidence>
<dbReference type="PROSITE" id="PS00374">
    <property type="entry name" value="MGMT"/>
    <property type="match status" value="1"/>
</dbReference>